<organism evidence="9 10">
    <name type="scientific">Diaporthe vaccinii</name>
    <dbReference type="NCBI Taxonomy" id="105482"/>
    <lineage>
        <taxon>Eukaryota</taxon>
        <taxon>Fungi</taxon>
        <taxon>Dikarya</taxon>
        <taxon>Ascomycota</taxon>
        <taxon>Pezizomycotina</taxon>
        <taxon>Sordariomycetes</taxon>
        <taxon>Sordariomycetidae</taxon>
        <taxon>Diaporthales</taxon>
        <taxon>Diaporthaceae</taxon>
        <taxon>Diaporthe</taxon>
        <taxon>Diaporthe eres species complex</taxon>
    </lineage>
</organism>
<dbReference type="InterPro" id="IPR016286">
    <property type="entry name" value="FUC_metazoa-typ"/>
</dbReference>
<evidence type="ECO:0000313" key="10">
    <source>
        <dbReference type="Proteomes" id="UP001600888"/>
    </source>
</evidence>
<keyword evidence="4 7" id="KW-0732">Signal</keyword>
<feature type="domain" description="Glycoside hydrolase family 29 N-terminal" evidence="8">
    <location>
        <begin position="341"/>
        <end position="707"/>
    </location>
</feature>
<dbReference type="SMART" id="SM00812">
    <property type="entry name" value="Alpha_L_fucos"/>
    <property type="match status" value="1"/>
</dbReference>
<sequence length="812" mass="88813">MRKHITGQPSQALAGLLYLASAAIAAHSVQVDLTPYFNNKAFGTYPNETKFENTLNRSYPPLNHLTQDGIYTSKSTGVLYDFPSYTGPLEPDNLICSGQTIPMALPGSGNSTAGPGNSSSRAFSLSMLVANDARDAIASHSLTYLYADGTETEAELRALPFFSFLTLMKGELISPFTWTPKGKDWNTSQIFEFTGYLDPTRTLEAVRLPVADNATEGRVHVFSMSLVVGEEAATAGGAVIEVQSVRPTQKWTEAGNQVVEITLNNAGGGCVSGSGLTVSLEGLGVSTAETGSVKRLCPGDQKRVNVGVSGSANSTTVTVTLSGAASSNQTASFPGVNIGFESFTADLDSLAKHESPEWFDNAKYGIFIHWGPYAVPGYGGVAPNETYAEWFWWYSNNHFVHADKSDSYGYRLETFGPDWNYDDGFPNFTAAAWEPKEWVDLFAEAGATYFVLTTKHHDGFALFDAGDTSNRSSINYGPGRDIVQELFDAAATYQPTLKRGTYFSLPEWYNPDFGPYGFVQHDTISSTSWVGIPATNPFTNLTEPYTGKLPIGDFVEDLMYPQMEALAYKYGSDIMWCDAGTANKTAEFASEWWNWARDQDRQVVMNSRCGVAQAADFETPEYSTYSSAQRHKWESNQGMDPYSYGYNAQTPAESYMNASTIVYSLVDMVAKNGNLLLDIGPRADGTIVEAEVANLRQAGKWIHAHAEAVFNTTYWFVQTQISSPQEVRFTQTDEAFYVLFLEHPDVADDGHVWINATVPVLEGDTISMVGVNATGVDDLSWKTSPEGYLAIDVSAEALSSEEFGWVFKIAYA</sequence>
<dbReference type="InterPro" id="IPR000933">
    <property type="entry name" value="Glyco_hydro_29"/>
</dbReference>
<keyword evidence="5" id="KW-0378">Hydrolase</keyword>
<feature type="chain" id="PRO_5045359777" description="alpha-L-fucosidase" evidence="7">
    <location>
        <begin position="29"/>
        <end position="812"/>
    </location>
</feature>
<gene>
    <name evidence="9" type="ORF">FJTKL_05555</name>
</gene>
<dbReference type="Proteomes" id="UP001600888">
    <property type="component" value="Unassembled WGS sequence"/>
</dbReference>
<dbReference type="EC" id="3.2.1.51" evidence="3"/>
<name>A0ABR4FGR2_9PEZI</name>
<dbReference type="PANTHER" id="PTHR10030">
    <property type="entry name" value="ALPHA-L-FUCOSIDASE"/>
    <property type="match status" value="1"/>
</dbReference>
<evidence type="ECO:0000256" key="6">
    <source>
        <dbReference type="ARBA" id="ARBA00023295"/>
    </source>
</evidence>
<dbReference type="SUPFAM" id="SSF51445">
    <property type="entry name" value="(Trans)glycosidases"/>
    <property type="match status" value="1"/>
</dbReference>
<evidence type="ECO:0000256" key="4">
    <source>
        <dbReference type="ARBA" id="ARBA00022729"/>
    </source>
</evidence>
<reference evidence="9 10" key="1">
    <citation type="submission" date="2024-03" db="EMBL/GenBank/DDBJ databases">
        <title>A high-quality draft genome sequence of Diaporthe vaccinii, a causative agent of upright dieback and viscid rot disease in cranberry plants.</title>
        <authorList>
            <person name="Sarrasin M."/>
            <person name="Lang B.F."/>
            <person name="Burger G."/>
        </authorList>
    </citation>
    <scope>NUCLEOTIDE SEQUENCE [LARGE SCALE GENOMIC DNA]</scope>
    <source>
        <strain evidence="9 10">IS7</strain>
    </source>
</reference>
<evidence type="ECO:0000256" key="2">
    <source>
        <dbReference type="ARBA" id="ARBA00007951"/>
    </source>
</evidence>
<dbReference type="PANTHER" id="PTHR10030:SF37">
    <property type="entry name" value="ALPHA-L-FUCOSIDASE-RELATED"/>
    <property type="match status" value="1"/>
</dbReference>
<accession>A0ABR4FGR2</accession>
<keyword evidence="10" id="KW-1185">Reference proteome</keyword>
<dbReference type="Pfam" id="PF01120">
    <property type="entry name" value="Alpha_L_fucos"/>
    <property type="match status" value="1"/>
</dbReference>
<dbReference type="InterPro" id="IPR017853">
    <property type="entry name" value="GH"/>
</dbReference>
<evidence type="ECO:0000256" key="5">
    <source>
        <dbReference type="ARBA" id="ARBA00022801"/>
    </source>
</evidence>
<feature type="signal peptide" evidence="7">
    <location>
        <begin position="1"/>
        <end position="28"/>
    </location>
</feature>
<proteinExistence type="inferred from homology"/>
<evidence type="ECO:0000256" key="3">
    <source>
        <dbReference type="ARBA" id="ARBA00012662"/>
    </source>
</evidence>
<evidence type="ECO:0000313" key="9">
    <source>
        <dbReference type="EMBL" id="KAL2293740.1"/>
    </source>
</evidence>
<evidence type="ECO:0000256" key="1">
    <source>
        <dbReference type="ARBA" id="ARBA00004071"/>
    </source>
</evidence>
<evidence type="ECO:0000256" key="7">
    <source>
        <dbReference type="SAM" id="SignalP"/>
    </source>
</evidence>
<comment type="function">
    <text evidence="1">Alpha-L-fucosidase is responsible for hydrolyzing the alpha-1,6-linked fucose joined to the reducing-end N-acetylglucosamine of the carbohydrate moieties of glycoproteins.</text>
</comment>
<dbReference type="Gene3D" id="3.20.20.80">
    <property type="entry name" value="Glycosidases"/>
    <property type="match status" value="1"/>
</dbReference>
<evidence type="ECO:0000259" key="8">
    <source>
        <dbReference type="Pfam" id="PF01120"/>
    </source>
</evidence>
<dbReference type="PRINTS" id="PR00741">
    <property type="entry name" value="GLHYDRLASE29"/>
</dbReference>
<protein>
    <recommendedName>
        <fullName evidence="3">alpha-L-fucosidase</fullName>
        <ecNumber evidence="3">3.2.1.51</ecNumber>
    </recommendedName>
</protein>
<dbReference type="EMBL" id="JBAWTH010000001">
    <property type="protein sequence ID" value="KAL2293740.1"/>
    <property type="molecule type" value="Genomic_DNA"/>
</dbReference>
<keyword evidence="6" id="KW-0326">Glycosidase</keyword>
<comment type="caution">
    <text evidence="9">The sequence shown here is derived from an EMBL/GenBank/DDBJ whole genome shotgun (WGS) entry which is preliminary data.</text>
</comment>
<dbReference type="InterPro" id="IPR057739">
    <property type="entry name" value="Glyco_hydro_29_N"/>
</dbReference>
<comment type="similarity">
    <text evidence="2">Belongs to the glycosyl hydrolase 29 family.</text>
</comment>